<dbReference type="InterPro" id="IPR050546">
    <property type="entry name" value="Glycosyl_Hydrlase_16"/>
</dbReference>
<organism evidence="4 5">
    <name type="scientific">Chitinophaga japonensis</name>
    <name type="common">Flexibacter japonensis</name>
    <dbReference type="NCBI Taxonomy" id="104662"/>
    <lineage>
        <taxon>Bacteria</taxon>
        <taxon>Pseudomonadati</taxon>
        <taxon>Bacteroidota</taxon>
        <taxon>Chitinophagia</taxon>
        <taxon>Chitinophagales</taxon>
        <taxon>Chitinophagaceae</taxon>
        <taxon>Chitinophaga</taxon>
    </lineage>
</organism>
<comment type="caution">
    <text evidence="4">The sequence shown here is derived from an EMBL/GenBank/DDBJ whole genome shotgun (WGS) entry which is preliminary data.</text>
</comment>
<keyword evidence="5" id="KW-1185">Reference proteome</keyword>
<keyword evidence="2" id="KW-0732">Signal</keyword>
<evidence type="ECO:0000256" key="2">
    <source>
        <dbReference type="SAM" id="SignalP"/>
    </source>
</evidence>
<evidence type="ECO:0000259" key="3">
    <source>
        <dbReference type="PROSITE" id="PS51762"/>
    </source>
</evidence>
<gene>
    <name evidence="4" type="ORF">LX66_4344</name>
</gene>
<dbReference type="EMBL" id="VLLG01000005">
    <property type="protein sequence ID" value="TWI83984.1"/>
    <property type="molecule type" value="Genomic_DNA"/>
</dbReference>
<dbReference type="InterPro" id="IPR000757">
    <property type="entry name" value="Beta-glucanase-like"/>
</dbReference>
<dbReference type="Gene3D" id="2.60.120.200">
    <property type="match status" value="1"/>
</dbReference>
<evidence type="ECO:0000256" key="1">
    <source>
        <dbReference type="ARBA" id="ARBA00006865"/>
    </source>
</evidence>
<evidence type="ECO:0000313" key="5">
    <source>
        <dbReference type="Proteomes" id="UP000316778"/>
    </source>
</evidence>
<feature type="signal peptide" evidence="2">
    <location>
        <begin position="1"/>
        <end position="23"/>
    </location>
</feature>
<dbReference type="AlphaFoldDB" id="A0A562SSI3"/>
<proteinExistence type="inferred from homology"/>
<dbReference type="PROSITE" id="PS51762">
    <property type="entry name" value="GH16_2"/>
    <property type="match status" value="1"/>
</dbReference>
<dbReference type="GO" id="GO:0009251">
    <property type="term" value="P:glucan catabolic process"/>
    <property type="evidence" value="ECO:0007669"/>
    <property type="project" value="TreeGrafter"/>
</dbReference>
<name>A0A562SSI3_CHIJA</name>
<sequence>MRTLFNTLLVCTPLFICSCAKQAQQEQLQQAPLQASASQSAVMAAATWETVIDGNSFNSYSAFEAAWNYLYPWGSDHNGTARMYGSPTDHNHIYLSNGVLTEKATRINWDEGNSSADPYLPIRYHSGAVHAKTHVLVNDQFPNWEVKCDFQAPSVKGSWPAFWLTGVNSWPPESDIMEFKGDANNWQNTFRTPSDVSSTITWVSSPGNWHTYRVWITKVNDTDVDIHYYIDGNWKAVHRGNFVGKPFYVIINLQMEGSSGSPGPSADTYLHARNVYIGRTRNY</sequence>
<dbReference type="RefSeq" id="WP_244620481.1">
    <property type="nucleotide sequence ID" value="NZ_BAAAFY010000002.1"/>
</dbReference>
<protein>
    <submittedName>
        <fullName evidence="4">Glycosyl hydrolase family 16</fullName>
    </submittedName>
</protein>
<dbReference type="PROSITE" id="PS51257">
    <property type="entry name" value="PROKAR_LIPOPROTEIN"/>
    <property type="match status" value="1"/>
</dbReference>
<evidence type="ECO:0000313" key="4">
    <source>
        <dbReference type="EMBL" id="TWI83984.1"/>
    </source>
</evidence>
<comment type="similarity">
    <text evidence="1">Belongs to the glycosyl hydrolase 16 family.</text>
</comment>
<dbReference type="InterPro" id="IPR013320">
    <property type="entry name" value="ConA-like_dom_sf"/>
</dbReference>
<keyword evidence="4" id="KW-0378">Hydrolase</keyword>
<dbReference type="PANTHER" id="PTHR10963">
    <property type="entry name" value="GLYCOSYL HYDROLASE-RELATED"/>
    <property type="match status" value="1"/>
</dbReference>
<dbReference type="Proteomes" id="UP000316778">
    <property type="component" value="Unassembled WGS sequence"/>
</dbReference>
<feature type="chain" id="PRO_5021871313" evidence="2">
    <location>
        <begin position="24"/>
        <end position="283"/>
    </location>
</feature>
<dbReference type="GO" id="GO:0004553">
    <property type="term" value="F:hydrolase activity, hydrolyzing O-glycosyl compounds"/>
    <property type="evidence" value="ECO:0007669"/>
    <property type="project" value="InterPro"/>
</dbReference>
<dbReference type="SUPFAM" id="SSF49899">
    <property type="entry name" value="Concanavalin A-like lectins/glucanases"/>
    <property type="match status" value="1"/>
</dbReference>
<feature type="domain" description="GH16" evidence="3">
    <location>
        <begin position="46"/>
        <end position="283"/>
    </location>
</feature>
<reference evidence="4 5" key="1">
    <citation type="journal article" date="2013" name="Stand. Genomic Sci.">
        <title>Genomic Encyclopedia of Type Strains, Phase I: The one thousand microbial genomes (KMG-I) project.</title>
        <authorList>
            <person name="Kyrpides N.C."/>
            <person name="Woyke T."/>
            <person name="Eisen J.A."/>
            <person name="Garrity G."/>
            <person name="Lilburn T.G."/>
            <person name="Beck B.J."/>
            <person name="Whitman W.B."/>
            <person name="Hugenholtz P."/>
            <person name="Klenk H.P."/>
        </authorList>
    </citation>
    <scope>NUCLEOTIDE SEQUENCE [LARGE SCALE GENOMIC DNA]</scope>
    <source>
        <strain evidence="4 5">DSM 13484</strain>
    </source>
</reference>
<accession>A0A562SSI3</accession>
<dbReference type="PANTHER" id="PTHR10963:SF24">
    <property type="entry name" value="GLYCOSIDASE C21B10.07-RELATED"/>
    <property type="match status" value="1"/>
</dbReference>